<evidence type="ECO:0000256" key="1">
    <source>
        <dbReference type="ARBA" id="ARBA00010515"/>
    </source>
</evidence>
<dbReference type="PANTHER" id="PTHR48081:SF8">
    <property type="entry name" value="ALPHA_BETA HYDROLASE FOLD-3 DOMAIN-CONTAINING PROTEIN-RELATED"/>
    <property type="match status" value="1"/>
</dbReference>
<name>A0A402BCQ2_9CHLR</name>
<evidence type="ECO:0000313" key="4">
    <source>
        <dbReference type="EMBL" id="GCE29129.1"/>
    </source>
</evidence>
<dbReference type="PANTHER" id="PTHR48081">
    <property type="entry name" value="AB HYDROLASE SUPERFAMILY PROTEIN C4A8.06C"/>
    <property type="match status" value="1"/>
</dbReference>
<comment type="caution">
    <text evidence="4">The sequence shown here is derived from an EMBL/GenBank/DDBJ whole genome shotgun (WGS) entry which is preliminary data.</text>
</comment>
<protein>
    <submittedName>
        <fullName evidence="4">Putative lipase LipH</fullName>
    </submittedName>
</protein>
<keyword evidence="2" id="KW-0378">Hydrolase</keyword>
<evidence type="ECO:0000259" key="3">
    <source>
        <dbReference type="Pfam" id="PF07859"/>
    </source>
</evidence>
<dbReference type="EMBL" id="BIFT01000001">
    <property type="protein sequence ID" value="GCE29129.1"/>
    <property type="molecule type" value="Genomic_DNA"/>
</dbReference>
<dbReference type="SUPFAM" id="SSF53474">
    <property type="entry name" value="alpha/beta-Hydrolases"/>
    <property type="match status" value="1"/>
</dbReference>
<dbReference type="RefSeq" id="WP_126629266.1">
    <property type="nucleotide sequence ID" value="NZ_BIFT01000001.1"/>
</dbReference>
<sequence length="308" mass="33413">MPVDSQTQILLDQLKAFNFSLTGDKTPQEARDWERTLLQAFSHDPEPVAHVENRTIPGPEGELPVRIYRPAGNDPFPILLYFHGGGWVIGDLDSEDEICRSLTNKVGCVVVSVDYRLAPEHKFPAAPEDCYAALQWVATHPAEIQGDPTRIAVAGTSAGGNLAAVVAQMTRDRQGPPLTLQVLYVPATNGYMNTPSIEENASGYLLTKADMLWFNHHYINSSDDKDNPLLSPILAEDLTGLAPAVIFTAEYDPLRDEGELYGQKLQAAGVPTTISRRAGAIHGFLVPAQLEPVLELSAAALTKAFASS</sequence>
<dbReference type="InterPro" id="IPR050300">
    <property type="entry name" value="GDXG_lipolytic_enzyme"/>
</dbReference>
<dbReference type="Gene3D" id="3.40.50.1820">
    <property type="entry name" value="alpha/beta hydrolase"/>
    <property type="match status" value="1"/>
</dbReference>
<dbReference type="GO" id="GO:0016787">
    <property type="term" value="F:hydrolase activity"/>
    <property type="evidence" value="ECO:0007669"/>
    <property type="project" value="UniProtKB-KW"/>
</dbReference>
<dbReference type="InterPro" id="IPR029058">
    <property type="entry name" value="AB_hydrolase_fold"/>
</dbReference>
<keyword evidence="5" id="KW-1185">Reference proteome</keyword>
<dbReference type="Proteomes" id="UP000287171">
    <property type="component" value="Unassembled WGS sequence"/>
</dbReference>
<evidence type="ECO:0000313" key="5">
    <source>
        <dbReference type="Proteomes" id="UP000287171"/>
    </source>
</evidence>
<evidence type="ECO:0000256" key="2">
    <source>
        <dbReference type="ARBA" id="ARBA00022801"/>
    </source>
</evidence>
<gene>
    <name evidence="4" type="ORF">KDA_46130</name>
</gene>
<organism evidence="4 5">
    <name type="scientific">Dictyobacter alpinus</name>
    <dbReference type="NCBI Taxonomy" id="2014873"/>
    <lineage>
        <taxon>Bacteria</taxon>
        <taxon>Bacillati</taxon>
        <taxon>Chloroflexota</taxon>
        <taxon>Ktedonobacteria</taxon>
        <taxon>Ktedonobacterales</taxon>
        <taxon>Dictyobacteraceae</taxon>
        <taxon>Dictyobacter</taxon>
    </lineage>
</organism>
<dbReference type="OrthoDB" id="9815425at2"/>
<feature type="domain" description="Alpha/beta hydrolase fold-3" evidence="3">
    <location>
        <begin position="79"/>
        <end position="285"/>
    </location>
</feature>
<dbReference type="Pfam" id="PF07859">
    <property type="entry name" value="Abhydrolase_3"/>
    <property type="match status" value="1"/>
</dbReference>
<comment type="similarity">
    <text evidence="1">Belongs to the 'GDXG' lipolytic enzyme family.</text>
</comment>
<dbReference type="InterPro" id="IPR013094">
    <property type="entry name" value="AB_hydrolase_3"/>
</dbReference>
<dbReference type="AlphaFoldDB" id="A0A402BCQ2"/>
<dbReference type="FunFam" id="3.40.50.1820:FF:000089">
    <property type="entry name" value="Alpha/beta hydrolase"/>
    <property type="match status" value="1"/>
</dbReference>
<reference evidence="5" key="1">
    <citation type="submission" date="2018-12" db="EMBL/GenBank/DDBJ databases">
        <title>Tengunoibacter tsumagoiensis gen. nov., sp. nov., Dictyobacter kobayashii sp. nov., D. alpinus sp. nov., and D. joshuensis sp. nov. and description of Dictyobacteraceae fam. nov. within the order Ktedonobacterales isolated from Tengu-no-mugimeshi.</title>
        <authorList>
            <person name="Wang C.M."/>
            <person name="Zheng Y."/>
            <person name="Sakai Y."/>
            <person name="Toyoda A."/>
            <person name="Minakuchi Y."/>
            <person name="Abe K."/>
            <person name="Yokota A."/>
            <person name="Yabe S."/>
        </authorList>
    </citation>
    <scope>NUCLEOTIDE SEQUENCE [LARGE SCALE GENOMIC DNA]</scope>
    <source>
        <strain evidence="5">Uno16</strain>
    </source>
</reference>
<proteinExistence type="inferred from homology"/>
<accession>A0A402BCQ2</accession>